<evidence type="ECO:0000256" key="6">
    <source>
        <dbReference type="SAM" id="Phobius"/>
    </source>
</evidence>
<evidence type="ECO:0000256" key="2">
    <source>
        <dbReference type="ARBA" id="ARBA00022692"/>
    </source>
</evidence>
<feature type="region of interest" description="Disordered" evidence="5">
    <location>
        <begin position="608"/>
        <end position="631"/>
    </location>
</feature>
<dbReference type="Gene3D" id="1.10.510.10">
    <property type="entry name" value="Transferase(Phosphotransferase) domain 1"/>
    <property type="match status" value="1"/>
</dbReference>
<gene>
    <name evidence="8" type="primary">IGF1R_0</name>
    <name evidence="8" type="ORF">FJT64_007496</name>
</gene>
<dbReference type="InterPro" id="IPR050122">
    <property type="entry name" value="RTK"/>
</dbReference>
<comment type="caution">
    <text evidence="8">The sequence shown here is derived from an EMBL/GenBank/DDBJ whole genome shotgun (WGS) entry which is preliminary data.</text>
</comment>
<dbReference type="Pfam" id="PF07714">
    <property type="entry name" value="PK_Tyr_Ser-Thr"/>
    <property type="match status" value="1"/>
</dbReference>
<evidence type="ECO:0000313" key="8">
    <source>
        <dbReference type="EMBL" id="KAF0294900.1"/>
    </source>
</evidence>
<feature type="compositionally biased region" description="Basic residues" evidence="5">
    <location>
        <begin position="611"/>
        <end position="623"/>
    </location>
</feature>
<dbReference type="Pfam" id="PF01094">
    <property type="entry name" value="ANF_receptor"/>
    <property type="match status" value="1"/>
</dbReference>
<organism evidence="8 9">
    <name type="scientific">Amphibalanus amphitrite</name>
    <name type="common">Striped barnacle</name>
    <name type="synonym">Balanus amphitrite</name>
    <dbReference type="NCBI Taxonomy" id="1232801"/>
    <lineage>
        <taxon>Eukaryota</taxon>
        <taxon>Metazoa</taxon>
        <taxon>Ecdysozoa</taxon>
        <taxon>Arthropoda</taxon>
        <taxon>Crustacea</taxon>
        <taxon>Multicrustacea</taxon>
        <taxon>Cirripedia</taxon>
        <taxon>Thoracica</taxon>
        <taxon>Thoracicalcarea</taxon>
        <taxon>Balanomorpha</taxon>
        <taxon>Balanoidea</taxon>
        <taxon>Balanidae</taxon>
        <taxon>Amphibalaninae</taxon>
        <taxon>Amphibalanus</taxon>
    </lineage>
</organism>
<dbReference type="AlphaFoldDB" id="A0A6A4VTY8"/>
<dbReference type="OrthoDB" id="4062651at2759"/>
<dbReference type="SUPFAM" id="SSF53822">
    <property type="entry name" value="Periplasmic binding protein-like I"/>
    <property type="match status" value="1"/>
</dbReference>
<dbReference type="InterPro" id="IPR011009">
    <property type="entry name" value="Kinase-like_dom_sf"/>
</dbReference>
<reference evidence="8 9" key="1">
    <citation type="submission" date="2019-07" db="EMBL/GenBank/DDBJ databases">
        <title>Draft genome assembly of a fouling barnacle, Amphibalanus amphitrite (Darwin, 1854): The first reference genome for Thecostraca.</title>
        <authorList>
            <person name="Kim W."/>
        </authorList>
    </citation>
    <scope>NUCLEOTIDE SEQUENCE [LARGE SCALE GENOMIC DNA]</scope>
    <source>
        <strain evidence="8">SNU_AA5</strain>
        <tissue evidence="8">Soma without cirri and trophi</tissue>
    </source>
</reference>
<dbReference type="InterPro" id="IPR001245">
    <property type="entry name" value="Ser-Thr/Tyr_kinase_cat_dom"/>
</dbReference>
<sequence length="631" mass="71052">MQALEGHLTLSHAYFANDTEIMQEGITVKQWRHNYSVQCEEEYAVEESDYAGYAYDAVWTYALALDKLLSEKPSSFQNFHTGPTTARFVEILKATNFNGVSGNIQFVGPSRISIILVKQWLRGEYHVVGHFEPDVDSADGGILRLDERKIRWLTSDGSRPVDGSSDPCDLQPLADLLGTTCENAMIIVNSIVLLFVLLMLICCVLFYKRRYDKKMLRLREMGLTNKMELRLDGWEISRDNVVMNRQLGKGAFGTVYGGEATLPKDRSYRGPDKKRQEVEMELRSVAVKTLKHNCTLEEKLNFLSEAEMMKQFNHKNIVQLLGVCTRSEPILTVMEYMLYGDLKNFLLARRGHVIDKQFMDENNEVSSKKLTSMARDVACALAYLAERKYVHRDIACRNCLVNAQHTVKLADFGMTRSMCENDYYRFNRKGMLPVRWMAPESLGDGLFTPASDVWSFGVLLFEIITFGSIPFQGLSNAEVVDHVRHGSHVAVPHGVKGELAELLLSCWSYSPEKRPEAKEVVERFASYPRLISPCLDAPLSVVQLDGQNTHEVDLNSSRKHSLLMNGRPQALFQRATSHELADIAESERLVNGSAPTGGGGWTVPSSPFGRHAAHNGRHGRPGHRHADTTDV</sequence>
<dbReference type="GO" id="GO:0043235">
    <property type="term" value="C:receptor complex"/>
    <property type="evidence" value="ECO:0007669"/>
    <property type="project" value="TreeGrafter"/>
</dbReference>
<keyword evidence="8" id="KW-0675">Receptor</keyword>
<evidence type="ECO:0000259" key="7">
    <source>
        <dbReference type="PROSITE" id="PS50011"/>
    </source>
</evidence>
<dbReference type="GO" id="GO:0005524">
    <property type="term" value="F:ATP binding"/>
    <property type="evidence" value="ECO:0007669"/>
    <property type="project" value="InterPro"/>
</dbReference>
<comment type="subcellular location">
    <subcellularLocation>
        <location evidence="1">Membrane</location>
    </subcellularLocation>
</comment>
<dbReference type="SMART" id="SM00219">
    <property type="entry name" value="TyrKc"/>
    <property type="match status" value="1"/>
</dbReference>
<dbReference type="PANTHER" id="PTHR24416">
    <property type="entry name" value="TYROSINE-PROTEIN KINASE RECEPTOR"/>
    <property type="match status" value="1"/>
</dbReference>
<evidence type="ECO:0000313" key="9">
    <source>
        <dbReference type="Proteomes" id="UP000440578"/>
    </source>
</evidence>
<dbReference type="PRINTS" id="PR00109">
    <property type="entry name" value="TYRKINASE"/>
</dbReference>
<dbReference type="FunFam" id="1.10.510.10:FF:001227">
    <property type="entry name" value="Tyrosine-protein kinase receptor"/>
    <property type="match status" value="1"/>
</dbReference>
<evidence type="ECO:0000256" key="5">
    <source>
        <dbReference type="SAM" id="MobiDB-lite"/>
    </source>
</evidence>
<dbReference type="Gene3D" id="3.30.200.20">
    <property type="entry name" value="Phosphorylase Kinase, domain 1"/>
    <property type="match status" value="1"/>
</dbReference>
<dbReference type="PANTHER" id="PTHR24416:SF489">
    <property type="entry name" value="PROTEIN KINASE DOMAIN-CONTAINING PROTEIN"/>
    <property type="match status" value="1"/>
</dbReference>
<dbReference type="PROSITE" id="PS00109">
    <property type="entry name" value="PROTEIN_KINASE_TYR"/>
    <property type="match status" value="1"/>
</dbReference>
<dbReference type="SUPFAM" id="SSF56112">
    <property type="entry name" value="Protein kinase-like (PK-like)"/>
    <property type="match status" value="1"/>
</dbReference>
<dbReference type="PROSITE" id="PS50011">
    <property type="entry name" value="PROTEIN_KINASE_DOM"/>
    <property type="match status" value="1"/>
</dbReference>
<dbReference type="InterPro" id="IPR020635">
    <property type="entry name" value="Tyr_kinase_cat_dom"/>
</dbReference>
<protein>
    <submittedName>
        <fullName evidence="8">Insulin-like growth factor 1 receptor</fullName>
    </submittedName>
</protein>
<evidence type="ECO:0000256" key="1">
    <source>
        <dbReference type="ARBA" id="ARBA00004370"/>
    </source>
</evidence>
<dbReference type="GO" id="GO:0005886">
    <property type="term" value="C:plasma membrane"/>
    <property type="evidence" value="ECO:0007669"/>
    <property type="project" value="TreeGrafter"/>
</dbReference>
<keyword evidence="4 6" id="KW-0472">Membrane</keyword>
<dbReference type="Gene3D" id="3.40.50.2300">
    <property type="match status" value="1"/>
</dbReference>
<accession>A0A6A4VTY8</accession>
<dbReference type="Proteomes" id="UP000440578">
    <property type="component" value="Unassembled WGS sequence"/>
</dbReference>
<evidence type="ECO:0000256" key="4">
    <source>
        <dbReference type="ARBA" id="ARBA00023136"/>
    </source>
</evidence>
<dbReference type="InterPro" id="IPR028082">
    <property type="entry name" value="Peripla_BP_I"/>
</dbReference>
<name>A0A6A4VTY8_AMPAM</name>
<keyword evidence="2 6" id="KW-0812">Transmembrane</keyword>
<dbReference type="InterPro" id="IPR008266">
    <property type="entry name" value="Tyr_kinase_AS"/>
</dbReference>
<dbReference type="InterPro" id="IPR000719">
    <property type="entry name" value="Prot_kinase_dom"/>
</dbReference>
<keyword evidence="9" id="KW-1185">Reference proteome</keyword>
<dbReference type="InterPro" id="IPR001828">
    <property type="entry name" value="ANF_lig-bd_rcpt"/>
</dbReference>
<dbReference type="CDD" id="cd00192">
    <property type="entry name" value="PTKc"/>
    <property type="match status" value="1"/>
</dbReference>
<dbReference type="EMBL" id="VIIS01001651">
    <property type="protein sequence ID" value="KAF0294900.1"/>
    <property type="molecule type" value="Genomic_DNA"/>
</dbReference>
<keyword evidence="3 6" id="KW-1133">Transmembrane helix</keyword>
<proteinExistence type="predicted"/>
<dbReference type="GO" id="GO:0007169">
    <property type="term" value="P:cell surface receptor protein tyrosine kinase signaling pathway"/>
    <property type="evidence" value="ECO:0007669"/>
    <property type="project" value="TreeGrafter"/>
</dbReference>
<evidence type="ECO:0000256" key="3">
    <source>
        <dbReference type="ARBA" id="ARBA00022989"/>
    </source>
</evidence>
<feature type="transmembrane region" description="Helical" evidence="6">
    <location>
        <begin position="184"/>
        <end position="207"/>
    </location>
</feature>
<feature type="domain" description="Protein kinase" evidence="7">
    <location>
        <begin position="241"/>
        <end position="530"/>
    </location>
</feature>
<dbReference type="GO" id="GO:0004714">
    <property type="term" value="F:transmembrane receptor protein tyrosine kinase activity"/>
    <property type="evidence" value="ECO:0007669"/>
    <property type="project" value="TreeGrafter"/>
</dbReference>